<protein>
    <submittedName>
        <fullName evidence="2">Uncharacterized protein</fullName>
    </submittedName>
</protein>
<proteinExistence type="predicted"/>
<keyword evidence="3" id="KW-1185">Reference proteome</keyword>
<gene>
    <name evidence="2" type="ORF">PR048_033469</name>
</gene>
<comment type="caution">
    <text evidence="2">The sequence shown here is derived from an EMBL/GenBank/DDBJ whole genome shotgun (WGS) entry which is preliminary data.</text>
</comment>
<feature type="region of interest" description="Disordered" evidence="1">
    <location>
        <begin position="252"/>
        <end position="278"/>
    </location>
</feature>
<feature type="region of interest" description="Disordered" evidence="1">
    <location>
        <begin position="1"/>
        <end position="32"/>
    </location>
</feature>
<feature type="region of interest" description="Disordered" evidence="1">
    <location>
        <begin position="969"/>
        <end position="1015"/>
    </location>
</feature>
<accession>A0ABQ9G374</accession>
<feature type="compositionally biased region" description="Polar residues" evidence="1">
    <location>
        <begin position="8"/>
        <end position="32"/>
    </location>
</feature>
<name>A0ABQ9G374_9NEOP</name>
<organism evidence="2 3">
    <name type="scientific">Dryococelus australis</name>
    <dbReference type="NCBI Taxonomy" id="614101"/>
    <lineage>
        <taxon>Eukaryota</taxon>
        <taxon>Metazoa</taxon>
        <taxon>Ecdysozoa</taxon>
        <taxon>Arthropoda</taxon>
        <taxon>Hexapoda</taxon>
        <taxon>Insecta</taxon>
        <taxon>Pterygota</taxon>
        <taxon>Neoptera</taxon>
        <taxon>Polyneoptera</taxon>
        <taxon>Phasmatodea</taxon>
        <taxon>Verophasmatodea</taxon>
        <taxon>Anareolatae</taxon>
        <taxon>Phasmatidae</taxon>
        <taxon>Eurycanthinae</taxon>
        <taxon>Dryococelus</taxon>
    </lineage>
</organism>
<evidence type="ECO:0000256" key="1">
    <source>
        <dbReference type="SAM" id="MobiDB-lite"/>
    </source>
</evidence>
<reference evidence="2 3" key="1">
    <citation type="submission" date="2023-02" db="EMBL/GenBank/DDBJ databases">
        <title>LHISI_Scaffold_Assembly.</title>
        <authorList>
            <person name="Stuart O.P."/>
            <person name="Cleave R."/>
            <person name="Magrath M.J.L."/>
            <person name="Mikheyev A.S."/>
        </authorList>
    </citation>
    <scope>NUCLEOTIDE SEQUENCE [LARGE SCALE GENOMIC DNA]</scope>
    <source>
        <strain evidence="2">Daus_M_001</strain>
        <tissue evidence="2">Leg muscle</tissue>
    </source>
</reference>
<feature type="region of interest" description="Disordered" evidence="1">
    <location>
        <begin position="378"/>
        <end position="429"/>
    </location>
</feature>
<dbReference type="Proteomes" id="UP001159363">
    <property type="component" value="Chromosome 16"/>
</dbReference>
<evidence type="ECO:0000313" key="3">
    <source>
        <dbReference type="Proteomes" id="UP001159363"/>
    </source>
</evidence>
<dbReference type="EMBL" id="JARBHB010000017">
    <property type="protein sequence ID" value="KAJ8865946.1"/>
    <property type="molecule type" value="Genomic_DNA"/>
</dbReference>
<sequence>MGCLSQHAVANQKQGTFPQPSRSQSENGYTSTSKQTQRIFASVKYLHCDYSNFIPTCWSARGGIAARALATHRGEPGSFSDFLMLVSCRTMPLVGGFSRGSSGSGAAPYSPHFTLSGSQDLDVKSRPNLSTPFPAIISCLYTCKMFRVELPVSLLASHQGGPGSVPCWVTPRFSHVGIVSDDAVGQQIFLGEFPFPPPLSFRHLLTSITLIGSQDLAVKQQFRCCELGCCVCACVLEAACGGADNARVTAGPRGRVAPQGGSPLYPHPLEPQKLQGRPTQCEPRRIRVAFRRYSPLDQYPAIVFARSSRCRAHEYADATSESTRLQNGLPPMGTRARANHSFQDKLDVQHVYTEVSFAIGLQFVRHALDDSEPIADLQGNKCHTAGSPEYKDAKGNGRTPRKPPSTSGIVRHDSRERNPGAITRLGNGGAAASSVKEDLRCLRNTIHTNLMATYVLADFLWIFHITLQVRLRPRRGEDVHVVERIFLRAADDSPALFPPHHLLLDVRRSSFQDKLDVQHVYSEVSFVIGSQFIRHALDNSEPIADVKETSSGLLDSTKVNWIRFSGRAASPPPPGFFVSPPTPPFHSGAAPYSPHFTLIGSQDLDVKSRPHIFPLTTNFCSGKCPRNTMRDQGQEARERYGRQLHARLAPHRSYAQGVQCFRHYSPLTEIRFDSGRGRSPDFRVWNRPGRCRWSAWFLGGLPFPPALVFQRCSIPPRFVLIASHDLHHQLGSPLVDNRPIMNAVKFTIVSGVLCTNRTMASSNTDTNRTGVLTVVDIAVRILLEFSHQNLCRIAWAPDTVSVQCRFSVEQTPCPVSCAEGHGDDHPWLLQKLKKCDTLPTYAARSLPFVNPRARGRKRASLHCTFLALRPRHERSTWPRGRACNWRFSGVYSAVHCPTGARKRPVECWLLLRLPATRRRANGLGGSGWRQKETATHIANCSRTGQQNGVADQHHVITRFANQRLGWEKREIPEKTRRPAASSGTIPTCENPGVTRPGIEPGSHWLEASRLTTQPI</sequence>
<evidence type="ECO:0000313" key="2">
    <source>
        <dbReference type="EMBL" id="KAJ8865946.1"/>
    </source>
</evidence>